<dbReference type="InterPro" id="IPR036259">
    <property type="entry name" value="MFS_trans_sf"/>
</dbReference>
<proteinExistence type="predicted"/>
<dbReference type="Gene3D" id="1.20.1250.20">
    <property type="entry name" value="MFS general substrate transporter like domains"/>
    <property type="match status" value="1"/>
</dbReference>
<feature type="transmembrane region" description="Helical" evidence="4">
    <location>
        <begin position="171"/>
        <end position="197"/>
    </location>
</feature>
<keyword evidence="3 4" id="KW-0472">Membrane</keyword>
<feature type="transmembrane region" description="Helical" evidence="4">
    <location>
        <begin position="56"/>
        <end position="77"/>
    </location>
</feature>
<feature type="transmembrane region" description="Helical" evidence="4">
    <location>
        <begin position="109"/>
        <end position="132"/>
    </location>
</feature>
<dbReference type="PANTHER" id="PTHR11360:SF290">
    <property type="entry name" value="MONOCARBOXYLATE MFS PERMEASE"/>
    <property type="match status" value="1"/>
</dbReference>
<dbReference type="Proteomes" id="UP001148313">
    <property type="component" value="Unassembled WGS sequence"/>
</dbReference>
<keyword evidence="6" id="KW-1185">Reference proteome</keyword>
<gene>
    <name evidence="5" type="ORF">OOZ53_02530</name>
</gene>
<protein>
    <submittedName>
        <fullName evidence="5">MFS transporter</fullName>
    </submittedName>
</protein>
<evidence type="ECO:0000256" key="2">
    <source>
        <dbReference type="ARBA" id="ARBA00022989"/>
    </source>
</evidence>
<evidence type="ECO:0000256" key="4">
    <source>
        <dbReference type="SAM" id="Phobius"/>
    </source>
</evidence>
<dbReference type="InterPro" id="IPR050327">
    <property type="entry name" value="Proton-linked_MCT"/>
</dbReference>
<sequence length="410" mass="42217">MNSPSDYGEAVQGRSRLAVWMLAAGQTIVWAGLFYSFAALLLSWEEGLGWAKTDLALGLTAAVLVSAVLSPVAGRIIDAGKGRILLTGGSLGGAVLLALLAGADSKASFIGLWALIGVAQAASLYEPCFAFVTRTLGKSARGAITRISLCAGFASTIAFPSGAWLADVLGWRGAVIVFAIAVATVGAPLMFAGATILHRGDRTEHKPEHHATNQAAVRAAMARPAFWLLAFSFPMIGLNHGLLLNHIIPILVDRGLEQALAVSVASVIGPMQVAGRLAMMRVEHRVSALTMTVVCFGGIAVASLLLLNAGASPMLAFGFAALQGAAYGLTNILKPVVTAETLGHAGFGSISGLLAVPYLASFAVAPFAGALLWQLGGYHLAIAGAGLMAFLGLVAVILLAALYRRSMYAA</sequence>
<name>A0ABT4VHM9_9HYPH</name>
<dbReference type="RefSeq" id="WP_271087726.1">
    <property type="nucleotide sequence ID" value="NZ_JAPJZH010000001.1"/>
</dbReference>
<comment type="caution">
    <text evidence="5">The sequence shown here is derived from an EMBL/GenBank/DDBJ whole genome shotgun (WGS) entry which is preliminary data.</text>
</comment>
<organism evidence="5 6">
    <name type="scientific">Hoeflea poritis</name>
    <dbReference type="NCBI Taxonomy" id="2993659"/>
    <lineage>
        <taxon>Bacteria</taxon>
        <taxon>Pseudomonadati</taxon>
        <taxon>Pseudomonadota</taxon>
        <taxon>Alphaproteobacteria</taxon>
        <taxon>Hyphomicrobiales</taxon>
        <taxon>Rhizobiaceae</taxon>
        <taxon>Hoeflea</taxon>
    </lineage>
</organism>
<feature type="transmembrane region" description="Helical" evidence="4">
    <location>
        <begin position="260"/>
        <end position="279"/>
    </location>
</feature>
<dbReference type="SUPFAM" id="SSF103473">
    <property type="entry name" value="MFS general substrate transporter"/>
    <property type="match status" value="1"/>
</dbReference>
<evidence type="ECO:0000313" key="5">
    <source>
        <dbReference type="EMBL" id="MDA4844203.1"/>
    </source>
</evidence>
<feature type="transmembrane region" description="Helical" evidence="4">
    <location>
        <begin position="378"/>
        <end position="403"/>
    </location>
</feature>
<keyword evidence="1 4" id="KW-0812">Transmembrane</keyword>
<feature type="transmembrane region" description="Helical" evidence="4">
    <location>
        <begin position="286"/>
        <end position="307"/>
    </location>
</feature>
<evidence type="ECO:0000256" key="1">
    <source>
        <dbReference type="ARBA" id="ARBA00022692"/>
    </source>
</evidence>
<feature type="transmembrane region" description="Helical" evidence="4">
    <location>
        <begin position="144"/>
        <end position="165"/>
    </location>
</feature>
<accession>A0ABT4VHM9</accession>
<dbReference type="PANTHER" id="PTHR11360">
    <property type="entry name" value="MONOCARBOXYLATE TRANSPORTER"/>
    <property type="match status" value="1"/>
</dbReference>
<dbReference type="EMBL" id="JAPJZH010000001">
    <property type="protein sequence ID" value="MDA4844203.1"/>
    <property type="molecule type" value="Genomic_DNA"/>
</dbReference>
<feature type="transmembrane region" description="Helical" evidence="4">
    <location>
        <begin position="345"/>
        <end position="372"/>
    </location>
</feature>
<evidence type="ECO:0000256" key="3">
    <source>
        <dbReference type="ARBA" id="ARBA00023136"/>
    </source>
</evidence>
<feature type="transmembrane region" description="Helical" evidence="4">
    <location>
        <begin position="20"/>
        <end position="44"/>
    </location>
</feature>
<feature type="transmembrane region" description="Helical" evidence="4">
    <location>
        <begin position="313"/>
        <end position="333"/>
    </location>
</feature>
<keyword evidence="2 4" id="KW-1133">Transmembrane helix</keyword>
<feature type="transmembrane region" description="Helical" evidence="4">
    <location>
        <begin position="84"/>
        <end position="103"/>
    </location>
</feature>
<evidence type="ECO:0000313" key="6">
    <source>
        <dbReference type="Proteomes" id="UP001148313"/>
    </source>
</evidence>
<dbReference type="Pfam" id="PF07690">
    <property type="entry name" value="MFS_1"/>
    <property type="match status" value="1"/>
</dbReference>
<feature type="transmembrane region" description="Helical" evidence="4">
    <location>
        <begin position="226"/>
        <end position="248"/>
    </location>
</feature>
<reference evidence="5" key="1">
    <citation type="submission" date="2022-11" db="EMBL/GenBank/DDBJ databases">
        <title>Hoeflea poritis sp. nov., isolated from scleractinian coral Porites lutea.</title>
        <authorList>
            <person name="Zhang G."/>
            <person name="Wei Q."/>
            <person name="Cai L."/>
        </authorList>
    </citation>
    <scope>NUCLEOTIDE SEQUENCE</scope>
    <source>
        <strain evidence="5">E7-10</strain>
    </source>
</reference>
<dbReference type="InterPro" id="IPR011701">
    <property type="entry name" value="MFS"/>
</dbReference>